<evidence type="ECO:0000256" key="4">
    <source>
        <dbReference type="SAM" id="MobiDB-lite"/>
    </source>
</evidence>
<dbReference type="Gene3D" id="3.20.20.80">
    <property type="entry name" value="Glycosidases"/>
    <property type="match status" value="1"/>
</dbReference>
<evidence type="ECO:0000259" key="6">
    <source>
        <dbReference type="Pfam" id="PF00150"/>
    </source>
</evidence>
<reference evidence="7 8" key="1">
    <citation type="submission" date="2019-06" db="EMBL/GenBank/DDBJ databases">
        <title>Sequencing the genomes of 1000 actinobacteria strains.</title>
        <authorList>
            <person name="Klenk H.-P."/>
        </authorList>
    </citation>
    <scope>NUCLEOTIDE SEQUENCE [LARGE SCALE GENOMIC DNA]</scope>
    <source>
        <strain evidence="7 8">DSM 46699</strain>
    </source>
</reference>
<evidence type="ECO:0000256" key="3">
    <source>
        <dbReference type="RuleBase" id="RU361153"/>
    </source>
</evidence>
<evidence type="ECO:0000256" key="1">
    <source>
        <dbReference type="ARBA" id="ARBA00022801"/>
    </source>
</evidence>
<organism evidence="7 8">
    <name type="scientific">Saccharopolyspora dendranthemae</name>
    <dbReference type="NCBI Taxonomy" id="1181886"/>
    <lineage>
        <taxon>Bacteria</taxon>
        <taxon>Bacillati</taxon>
        <taxon>Actinomycetota</taxon>
        <taxon>Actinomycetes</taxon>
        <taxon>Pseudonocardiales</taxon>
        <taxon>Pseudonocardiaceae</taxon>
        <taxon>Saccharopolyspora</taxon>
    </lineage>
</organism>
<dbReference type="PANTHER" id="PTHR31263">
    <property type="entry name" value="CELLULASE FAMILY PROTEIN (AFU_ORTHOLOGUE AFUA_5G14560)"/>
    <property type="match status" value="1"/>
</dbReference>
<protein>
    <submittedName>
        <fullName evidence="7">Aryl-phospho-beta-D-glucosidase BglC (GH1 family)</fullName>
    </submittedName>
</protein>
<dbReference type="GO" id="GO:0004553">
    <property type="term" value="F:hydrolase activity, hydrolyzing O-glycosyl compounds"/>
    <property type="evidence" value="ECO:0007669"/>
    <property type="project" value="InterPro"/>
</dbReference>
<keyword evidence="5" id="KW-0472">Membrane</keyword>
<evidence type="ECO:0000313" key="7">
    <source>
        <dbReference type="EMBL" id="TWG08604.1"/>
    </source>
</evidence>
<dbReference type="EMBL" id="VIWX01000001">
    <property type="protein sequence ID" value="TWG08604.1"/>
    <property type="molecule type" value="Genomic_DNA"/>
</dbReference>
<dbReference type="AlphaFoldDB" id="A0A561VAJ3"/>
<proteinExistence type="inferred from homology"/>
<keyword evidence="5" id="KW-0812">Transmembrane</keyword>
<dbReference type="Proteomes" id="UP000316184">
    <property type="component" value="Unassembled WGS sequence"/>
</dbReference>
<dbReference type="InterPro" id="IPR018087">
    <property type="entry name" value="Glyco_hydro_5_CS"/>
</dbReference>
<dbReference type="OrthoDB" id="4902692at2"/>
<dbReference type="GO" id="GO:0000272">
    <property type="term" value="P:polysaccharide catabolic process"/>
    <property type="evidence" value="ECO:0007669"/>
    <property type="project" value="InterPro"/>
</dbReference>
<name>A0A561VAJ3_9PSEU</name>
<evidence type="ECO:0000313" key="8">
    <source>
        <dbReference type="Proteomes" id="UP000316184"/>
    </source>
</evidence>
<feature type="transmembrane region" description="Helical" evidence="5">
    <location>
        <begin position="7"/>
        <end position="24"/>
    </location>
</feature>
<dbReference type="InterPro" id="IPR001547">
    <property type="entry name" value="Glyco_hydro_5"/>
</dbReference>
<dbReference type="Pfam" id="PF00150">
    <property type="entry name" value="Cellulase"/>
    <property type="match status" value="1"/>
</dbReference>
<comment type="similarity">
    <text evidence="3">Belongs to the glycosyl hydrolase 5 (cellulase A) family.</text>
</comment>
<accession>A0A561VAJ3</accession>
<dbReference type="PROSITE" id="PS00659">
    <property type="entry name" value="GLYCOSYL_HYDROL_F5"/>
    <property type="match status" value="1"/>
</dbReference>
<keyword evidence="8" id="KW-1185">Reference proteome</keyword>
<feature type="domain" description="Glycoside hydrolase family 5" evidence="6">
    <location>
        <begin position="97"/>
        <end position="391"/>
    </location>
</feature>
<sequence>MCGDVRVIVNVFAAVLAASMLVPVQPLAVEREVSWSGPLHTEGRHIVDADGNRFKLEAGNWHGASGTWNGSGDVNDPANHHDGENSNGVPLGLDRASMSDIIGSFQELGLNSVRLPFSNDMIDDQAVVPDAAVAANPELSGKTRLEVYDAAVQALTDSGLAVILNNHTNTTRWCCGVDGNERWNSSQSDKEWEEDWLFMAGRYKDNARVVGADLYNEVRRDVLDDPNWGLGDEHDWFAASQRAGDRILNEANPNLLIIIEGINWVGLPVDGFPHSRPTLEPVRTLSHQLAEPGKLVYSAHFYGYTGPNHSGATGTGETHDPRYQDLTREELHDVLRRQAFFVTEEGEPYTAPLWISEFGVAGDEQDPKARAWFDNFVDFLIDNDTDFAYWPLVGWHEDGEPDGWGLVHWDGEGNRTSVDGDWRADAWHRLTGAW</sequence>
<evidence type="ECO:0000256" key="5">
    <source>
        <dbReference type="SAM" id="Phobius"/>
    </source>
</evidence>
<dbReference type="SUPFAM" id="SSF51445">
    <property type="entry name" value="(Trans)glycosidases"/>
    <property type="match status" value="1"/>
</dbReference>
<gene>
    <name evidence="7" type="ORF">FHU35_111223</name>
</gene>
<keyword evidence="1 3" id="KW-0378">Hydrolase</keyword>
<dbReference type="InterPro" id="IPR017853">
    <property type="entry name" value="GH"/>
</dbReference>
<evidence type="ECO:0000256" key="2">
    <source>
        <dbReference type="ARBA" id="ARBA00023295"/>
    </source>
</evidence>
<keyword evidence="5" id="KW-1133">Transmembrane helix</keyword>
<comment type="caution">
    <text evidence="7">The sequence shown here is derived from an EMBL/GenBank/DDBJ whole genome shotgun (WGS) entry which is preliminary data.</text>
</comment>
<keyword evidence="2 3" id="KW-0326">Glycosidase</keyword>
<dbReference type="PANTHER" id="PTHR31263:SF0">
    <property type="entry name" value="CELLULASE FAMILY PROTEIN (AFU_ORTHOLOGUE AFUA_5G14560)"/>
    <property type="match status" value="1"/>
</dbReference>
<feature type="region of interest" description="Disordered" evidence="4">
    <location>
        <begin position="66"/>
        <end position="90"/>
    </location>
</feature>